<name>A0A9P1ID76_9PELO</name>
<comment type="caution">
    <text evidence="1">The sequence shown here is derived from an EMBL/GenBank/DDBJ whole genome shotgun (WGS) entry which is preliminary data.</text>
</comment>
<accession>A0A9P1ID76</accession>
<dbReference type="InterPro" id="IPR005331">
    <property type="entry name" value="Sulfotransferase"/>
</dbReference>
<dbReference type="InterPro" id="IPR007669">
    <property type="entry name" value="Chst-1-like"/>
</dbReference>
<dbReference type="AlphaFoldDB" id="A0A9P1ID76"/>
<evidence type="ECO:0000313" key="1">
    <source>
        <dbReference type="EMBL" id="CAI5443024.1"/>
    </source>
</evidence>
<proteinExistence type="predicted"/>
<reference evidence="1" key="1">
    <citation type="submission" date="2022-11" db="EMBL/GenBank/DDBJ databases">
        <authorList>
            <person name="Kikuchi T."/>
        </authorList>
    </citation>
    <scope>NUCLEOTIDE SEQUENCE</scope>
    <source>
        <strain evidence="1">PS1010</strain>
    </source>
</reference>
<gene>
    <name evidence="1" type="ORF">CAMP_LOCUS5661</name>
</gene>
<sequence length="331" mass="39043">MSKCFLTTVLLLAAISISTFYFLNSQNLLHSLKTYQYSKFYEQIVKNQQNLDNLIKKTMDEAEIKGKSLIPAFIDFDREYAIAPYYNLSICRIKKSMSTLMSGISCVLYDTDDFFKNNRSILEVWSRRYCADKNEYRRLNEVKWTMGAAHHTFSKIVVIRNPISRFISFFSNKCIFEAKKYPLRKQCYNCRGNITCFLINQYNRFLIHSSGKSLLKPSYEDRHAAPLSWNCEFRKHFNDYKIAKLSADPEKRHDGIDQLLEYFRESNVPNDTLSYIRKAALEGETKHATFDSAAHDKVQDQIDKDPVIRDYLRRIYLLDFLIFKFDHTILK</sequence>
<organism evidence="1 2">
    <name type="scientific">Caenorhabditis angaria</name>
    <dbReference type="NCBI Taxonomy" id="860376"/>
    <lineage>
        <taxon>Eukaryota</taxon>
        <taxon>Metazoa</taxon>
        <taxon>Ecdysozoa</taxon>
        <taxon>Nematoda</taxon>
        <taxon>Chromadorea</taxon>
        <taxon>Rhabditida</taxon>
        <taxon>Rhabditina</taxon>
        <taxon>Rhabditomorpha</taxon>
        <taxon>Rhabditoidea</taxon>
        <taxon>Rhabditidae</taxon>
        <taxon>Peloderinae</taxon>
        <taxon>Caenorhabditis</taxon>
    </lineage>
</organism>
<dbReference type="Pfam" id="PF03567">
    <property type="entry name" value="Sulfotransfer_2"/>
    <property type="match status" value="1"/>
</dbReference>
<dbReference type="GO" id="GO:0050650">
    <property type="term" value="P:chondroitin sulfate proteoglycan biosynthetic process"/>
    <property type="evidence" value="ECO:0007669"/>
    <property type="project" value="InterPro"/>
</dbReference>
<dbReference type="Proteomes" id="UP001152747">
    <property type="component" value="Unassembled WGS sequence"/>
</dbReference>
<evidence type="ECO:0008006" key="3">
    <source>
        <dbReference type="Google" id="ProtNLM"/>
    </source>
</evidence>
<dbReference type="GO" id="GO:0047756">
    <property type="term" value="F:chondroitin 4-sulfotransferase activity"/>
    <property type="evidence" value="ECO:0007669"/>
    <property type="project" value="InterPro"/>
</dbReference>
<keyword evidence="2" id="KW-1185">Reference proteome</keyword>
<dbReference type="PANTHER" id="PTHR22900">
    <property type="entry name" value="PROTEIN CBG14245-RELATED"/>
    <property type="match status" value="1"/>
</dbReference>
<dbReference type="GO" id="GO:1902884">
    <property type="term" value="P:positive regulation of response to oxidative stress"/>
    <property type="evidence" value="ECO:0007669"/>
    <property type="project" value="InterPro"/>
</dbReference>
<protein>
    <recommendedName>
        <fullName evidence="3">Sulfotransferase domain-containing protein</fullName>
    </recommendedName>
</protein>
<dbReference type="OrthoDB" id="408912at2759"/>
<dbReference type="PANTHER" id="PTHR22900:SF6">
    <property type="entry name" value="CARBOHYDRATE SULFOTRANSFERASE CHST-1"/>
    <property type="match status" value="1"/>
</dbReference>
<dbReference type="EMBL" id="CANHGI010000002">
    <property type="protein sequence ID" value="CAI5443024.1"/>
    <property type="molecule type" value="Genomic_DNA"/>
</dbReference>
<dbReference type="GO" id="GO:0016020">
    <property type="term" value="C:membrane"/>
    <property type="evidence" value="ECO:0007669"/>
    <property type="project" value="InterPro"/>
</dbReference>
<evidence type="ECO:0000313" key="2">
    <source>
        <dbReference type="Proteomes" id="UP001152747"/>
    </source>
</evidence>